<feature type="domain" description="Major facilitator superfamily (MFS) profile" evidence="8">
    <location>
        <begin position="39"/>
        <end position="511"/>
    </location>
</feature>
<evidence type="ECO:0000256" key="7">
    <source>
        <dbReference type="SAM" id="Phobius"/>
    </source>
</evidence>
<feature type="transmembrane region" description="Helical" evidence="7">
    <location>
        <begin position="287"/>
        <end position="307"/>
    </location>
</feature>
<proteinExistence type="predicted"/>
<evidence type="ECO:0000256" key="3">
    <source>
        <dbReference type="ARBA" id="ARBA00022692"/>
    </source>
</evidence>
<keyword evidence="2" id="KW-0813">Transport</keyword>
<protein>
    <submittedName>
        <fullName evidence="9">MFS transporter</fullName>
    </submittedName>
</protein>
<gene>
    <name evidence="9" type="ORF">NKR19_g838</name>
</gene>
<dbReference type="GO" id="GO:0022857">
    <property type="term" value="F:transmembrane transporter activity"/>
    <property type="evidence" value="ECO:0007669"/>
    <property type="project" value="InterPro"/>
</dbReference>
<dbReference type="PANTHER" id="PTHR23501">
    <property type="entry name" value="MAJOR FACILITATOR SUPERFAMILY"/>
    <property type="match status" value="1"/>
</dbReference>
<feature type="transmembrane region" description="Helical" evidence="7">
    <location>
        <begin position="74"/>
        <end position="96"/>
    </location>
</feature>
<evidence type="ECO:0000313" key="9">
    <source>
        <dbReference type="EMBL" id="KAJ9164973.1"/>
    </source>
</evidence>
<keyword evidence="4 7" id="KW-1133">Transmembrane helix</keyword>
<feature type="transmembrane region" description="Helical" evidence="7">
    <location>
        <begin position="327"/>
        <end position="345"/>
    </location>
</feature>
<feature type="transmembrane region" description="Helical" evidence="7">
    <location>
        <begin position="248"/>
        <end position="267"/>
    </location>
</feature>
<dbReference type="EMBL" id="JANBVN010000007">
    <property type="protein sequence ID" value="KAJ9164973.1"/>
    <property type="molecule type" value="Genomic_DNA"/>
</dbReference>
<feature type="region of interest" description="Disordered" evidence="6">
    <location>
        <begin position="517"/>
        <end position="553"/>
    </location>
</feature>
<dbReference type="FunFam" id="1.20.1250.20:FF:000196">
    <property type="entry name" value="MFS toxin efflux pump (AflT)"/>
    <property type="match status" value="1"/>
</dbReference>
<dbReference type="GO" id="GO:0005886">
    <property type="term" value="C:plasma membrane"/>
    <property type="evidence" value="ECO:0007669"/>
    <property type="project" value="TreeGrafter"/>
</dbReference>
<evidence type="ECO:0000256" key="1">
    <source>
        <dbReference type="ARBA" id="ARBA00004141"/>
    </source>
</evidence>
<keyword evidence="3 7" id="KW-0812">Transmembrane</keyword>
<feature type="transmembrane region" description="Helical" evidence="7">
    <location>
        <begin position="352"/>
        <end position="372"/>
    </location>
</feature>
<comment type="caution">
    <text evidence="9">The sequence shown here is derived from an EMBL/GenBank/DDBJ whole genome shotgun (WGS) entry which is preliminary data.</text>
</comment>
<accession>A0AA38W1D2</accession>
<dbReference type="Pfam" id="PF07690">
    <property type="entry name" value="MFS_1"/>
    <property type="match status" value="1"/>
</dbReference>
<dbReference type="SUPFAM" id="SSF103473">
    <property type="entry name" value="MFS general substrate transporter"/>
    <property type="match status" value="1"/>
</dbReference>
<sequence>MASIAGETTSPAGVTADIMNNQQTEEKHEYMRRWALASLTLAFMSICFVLALDNTILATAIPQITDDFQSLNDIGWYGSSYLIAQMALLPTCGRFYAFYNIKWVYCLSLVIFELGSVISAVAPNSMALIIGRAVSGVGAAGLAKLSPIVLGMYSIGSAIGPLVGGSITDSKVLTWRFVFWINLPFGAVGLALVWLALRNPPLSVRGGLPWTQKIRQLDIPGATLLLGATCCLNLALQWGGIVYPWSDAKVFGCLIGFGLLTTTFLYIQFRAKESSTVPLRIFRSRTVSAACGFMMLVQVAMVLQSYFWPIYFQSVRNTSARDSGTNLLPSIVSNSLGTACAGWIASRSGHYVPLMWIGAPILAVGGGLYQLIRPDSPRGQWIAFQILSGVGYGICSQMPILAVQVVLSKADVPTGLVMVMFFQVLGGALAPSVGQNIFTDKLLRTLRDVRGIDAAAVVAAGGTEFRDMVPPQLLDAVIDAFNTALRAVFWVAVASSAIAWIVSWAMEWRKLPDSKKETGQVSAAEDLEMTTQAPVTEDLKKTTGTPRMEDLRI</sequence>
<dbReference type="PROSITE" id="PS50850">
    <property type="entry name" value="MFS"/>
    <property type="match status" value="1"/>
</dbReference>
<organism evidence="9 10">
    <name type="scientific">Coniochaeta hoffmannii</name>
    <dbReference type="NCBI Taxonomy" id="91930"/>
    <lineage>
        <taxon>Eukaryota</taxon>
        <taxon>Fungi</taxon>
        <taxon>Dikarya</taxon>
        <taxon>Ascomycota</taxon>
        <taxon>Pezizomycotina</taxon>
        <taxon>Sordariomycetes</taxon>
        <taxon>Sordariomycetidae</taxon>
        <taxon>Coniochaetales</taxon>
        <taxon>Coniochaetaceae</taxon>
        <taxon>Coniochaeta</taxon>
    </lineage>
</organism>
<evidence type="ECO:0000256" key="5">
    <source>
        <dbReference type="ARBA" id="ARBA00023136"/>
    </source>
</evidence>
<feature type="transmembrane region" description="Helical" evidence="7">
    <location>
        <begin position="217"/>
        <end position="236"/>
    </location>
</feature>
<keyword evidence="5 7" id="KW-0472">Membrane</keyword>
<feature type="transmembrane region" description="Helical" evidence="7">
    <location>
        <begin position="177"/>
        <end position="197"/>
    </location>
</feature>
<feature type="transmembrane region" description="Helical" evidence="7">
    <location>
        <begin position="487"/>
        <end position="506"/>
    </location>
</feature>
<reference evidence="9" key="1">
    <citation type="submission" date="2022-07" db="EMBL/GenBank/DDBJ databases">
        <title>Fungi with potential for degradation of polypropylene.</title>
        <authorList>
            <person name="Gostincar C."/>
        </authorList>
    </citation>
    <scope>NUCLEOTIDE SEQUENCE</scope>
    <source>
        <strain evidence="9">EXF-13287</strain>
    </source>
</reference>
<dbReference type="CDD" id="cd17502">
    <property type="entry name" value="MFS_Azr1_MDR_like"/>
    <property type="match status" value="1"/>
</dbReference>
<feature type="transmembrane region" description="Helical" evidence="7">
    <location>
        <begin position="103"/>
        <end position="122"/>
    </location>
</feature>
<feature type="transmembrane region" description="Helical" evidence="7">
    <location>
        <begin position="34"/>
        <end position="52"/>
    </location>
</feature>
<feature type="transmembrane region" description="Helical" evidence="7">
    <location>
        <begin position="384"/>
        <end position="407"/>
    </location>
</feature>
<evidence type="ECO:0000256" key="2">
    <source>
        <dbReference type="ARBA" id="ARBA00022448"/>
    </source>
</evidence>
<dbReference type="AlphaFoldDB" id="A0AA38W1D2"/>
<evidence type="ECO:0000256" key="4">
    <source>
        <dbReference type="ARBA" id="ARBA00022989"/>
    </source>
</evidence>
<dbReference type="Proteomes" id="UP001174691">
    <property type="component" value="Unassembled WGS sequence"/>
</dbReference>
<feature type="compositionally biased region" description="Basic and acidic residues" evidence="6">
    <location>
        <begin position="537"/>
        <end position="553"/>
    </location>
</feature>
<evidence type="ECO:0000313" key="10">
    <source>
        <dbReference type="Proteomes" id="UP001174691"/>
    </source>
</evidence>
<dbReference type="InterPro" id="IPR011701">
    <property type="entry name" value="MFS"/>
</dbReference>
<evidence type="ECO:0000259" key="8">
    <source>
        <dbReference type="PROSITE" id="PS50850"/>
    </source>
</evidence>
<dbReference type="InterPro" id="IPR036259">
    <property type="entry name" value="MFS_trans_sf"/>
</dbReference>
<comment type="subcellular location">
    <subcellularLocation>
        <location evidence="1">Membrane</location>
        <topology evidence="1">Multi-pass membrane protein</topology>
    </subcellularLocation>
</comment>
<keyword evidence="10" id="KW-1185">Reference proteome</keyword>
<feature type="transmembrane region" description="Helical" evidence="7">
    <location>
        <begin position="414"/>
        <end position="434"/>
    </location>
</feature>
<name>A0AA38W1D2_9PEZI</name>
<dbReference type="InterPro" id="IPR020846">
    <property type="entry name" value="MFS_dom"/>
</dbReference>
<dbReference type="PANTHER" id="PTHR23501:SF199">
    <property type="entry name" value="MFS EFFLUX TRANSPORTER INPD-RELATED"/>
    <property type="match status" value="1"/>
</dbReference>
<evidence type="ECO:0000256" key="6">
    <source>
        <dbReference type="SAM" id="MobiDB-lite"/>
    </source>
</evidence>
<dbReference type="Gene3D" id="1.20.1250.20">
    <property type="entry name" value="MFS general substrate transporter like domains"/>
    <property type="match status" value="1"/>
</dbReference>